<evidence type="ECO:0000313" key="2">
    <source>
        <dbReference type="EMBL" id="OAQ26852.1"/>
    </source>
</evidence>
<gene>
    <name evidence="2" type="ORF">K457DRAFT_34278</name>
</gene>
<sequence length="282" mass="31712">MKLSFAVLLFCLASHCHGQPIVFSAARTSDDLVQSLIRTHGSKVKKATGMKSYMLDKTVGRLWRVGSMESCKVEIGPTTAIADALLCPSESPSPCTQTTKFIDSQTFRDEIGFHAEYSISASGGLPGVFEATATATYGISYTYTKEYSNGAEFQYEFPVAPGKTCTPTRVLYRQRCKGTIWEVRDDSWGWMCNELSFDFNDKHRWFVREGEDGWFHYVHHRKGLPSQLRTFRSRHGFRPTSCSDATEKIQVRTLDVLRTDNNAKASLEFDNGKSISAITCLY</sequence>
<evidence type="ECO:0000313" key="3">
    <source>
        <dbReference type="Proteomes" id="UP000078512"/>
    </source>
</evidence>
<dbReference type="OrthoDB" id="2379421at2759"/>
<protein>
    <submittedName>
        <fullName evidence="2">Uncharacterized protein</fullName>
    </submittedName>
</protein>
<proteinExistence type="predicted"/>
<dbReference type="Proteomes" id="UP000078512">
    <property type="component" value="Unassembled WGS sequence"/>
</dbReference>
<organism evidence="2 3">
    <name type="scientific">Linnemannia elongata AG-77</name>
    <dbReference type="NCBI Taxonomy" id="1314771"/>
    <lineage>
        <taxon>Eukaryota</taxon>
        <taxon>Fungi</taxon>
        <taxon>Fungi incertae sedis</taxon>
        <taxon>Mucoromycota</taxon>
        <taxon>Mortierellomycotina</taxon>
        <taxon>Mortierellomycetes</taxon>
        <taxon>Mortierellales</taxon>
        <taxon>Mortierellaceae</taxon>
        <taxon>Linnemannia</taxon>
    </lineage>
</organism>
<dbReference type="EMBL" id="KV442063">
    <property type="protein sequence ID" value="OAQ26852.1"/>
    <property type="molecule type" value="Genomic_DNA"/>
</dbReference>
<name>A0A197JNM0_9FUNG</name>
<dbReference type="AlphaFoldDB" id="A0A197JNM0"/>
<dbReference type="Gene3D" id="2.170.15.10">
    <property type="entry name" value="Proaerolysin, chain A, domain 3"/>
    <property type="match status" value="1"/>
</dbReference>
<keyword evidence="3" id="KW-1185">Reference proteome</keyword>
<evidence type="ECO:0000256" key="1">
    <source>
        <dbReference type="SAM" id="SignalP"/>
    </source>
</evidence>
<feature type="signal peptide" evidence="1">
    <location>
        <begin position="1"/>
        <end position="18"/>
    </location>
</feature>
<reference evidence="2 3" key="1">
    <citation type="submission" date="2016-05" db="EMBL/GenBank/DDBJ databases">
        <title>Genome sequencing reveals origins of a unique bacterial endosymbiosis in the earliest lineages of terrestrial Fungi.</title>
        <authorList>
            <consortium name="DOE Joint Genome Institute"/>
            <person name="Uehling J."/>
            <person name="Gryganskyi A."/>
            <person name="Hameed K."/>
            <person name="Tschaplinski T."/>
            <person name="Misztal P."/>
            <person name="Wu S."/>
            <person name="Desiro A."/>
            <person name="Vande Pol N."/>
            <person name="Du Z.-Y."/>
            <person name="Zienkiewicz A."/>
            <person name="Zienkiewicz K."/>
            <person name="Morin E."/>
            <person name="Tisserant E."/>
            <person name="Splivallo R."/>
            <person name="Hainaut M."/>
            <person name="Henrissat B."/>
            <person name="Ohm R."/>
            <person name="Kuo A."/>
            <person name="Yan J."/>
            <person name="Lipzen A."/>
            <person name="Nolan M."/>
            <person name="Labutti K."/>
            <person name="Barry K."/>
            <person name="Goldstein A."/>
            <person name="Labbe J."/>
            <person name="Schadt C."/>
            <person name="Tuskan G."/>
            <person name="Grigoriev I."/>
            <person name="Martin F."/>
            <person name="Vilgalys R."/>
            <person name="Bonito G."/>
        </authorList>
    </citation>
    <scope>NUCLEOTIDE SEQUENCE [LARGE SCALE GENOMIC DNA]</scope>
    <source>
        <strain evidence="2 3">AG-77</strain>
    </source>
</reference>
<accession>A0A197JNM0</accession>
<feature type="chain" id="PRO_5008276134" evidence="1">
    <location>
        <begin position="19"/>
        <end position="282"/>
    </location>
</feature>
<keyword evidence="1" id="KW-0732">Signal</keyword>